<comment type="caution">
    <text evidence="6">The sequence shown here is derived from an EMBL/GenBank/DDBJ whole genome shotgun (WGS) entry which is preliminary data.</text>
</comment>
<protein>
    <submittedName>
        <fullName evidence="6">Cytidylyltransferase family protein</fullName>
    </submittedName>
</protein>
<dbReference type="Gene3D" id="1.20.1270.90">
    <property type="entry name" value="AF1782-like"/>
    <property type="match status" value="1"/>
</dbReference>
<evidence type="ECO:0000256" key="2">
    <source>
        <dbReference type="ARBA" id="ARBA00022695"/>
    </source>
</evidence>
<keyword evidence="2 6" id="KW-0548">Nucleotidyltransferase</keyword>
<dbReference type="GO" id="GO:0016779">
    <property type="term" value="F:nucleotidyltransferase activity"/>
    <property type="evidence" value="ECO:0007669"/>
    <property type="project" value="UniProtKB-KW"/>
</dbReference>
<name>A0A833E8S5_9CREN</name>
<dbReference type="Gene3D" id="3.40.50.620">
    <property type="entry name" value="HUPs"/>
    <property type="match status" value="1"/>
</dbReference>
<dbReference type="InterPro" id="IPR004821">
    <property type="entry name" value="Cyt_trans-like"/>
</dbReference>
<dbReference type="NCBIfam" id="TIGR00125">
    <property type="entry name" value="cyt_tran_rel"/>
    <property type="match status" value="1"/>
</dbReference>
<dbReference type="InterPro" id="IPR036809">
    <property type="entry name" value="AF1782-like_sf"/>
</dbReference>
<dbReference type="PANTHER" id="PTHR43793:SF1">
    <property type="entry name" value="FAD SYNTHASE"/>
    <property type="match status" value="1"/>
</dbReference>
<feature type="domain" description="Cytidyltransferase-like" evidence="4">
    <location>
        <begin position="102"/>
        <end position="228"/>
    </location>
</feature>
<feature type="coiled-coil region" evidence="3">
    <location>
        <begin position="17"/>
        <end position="44"/>
    </location>
</feature>
<dbReference type="InterPro" id="IPR023140">
    <property type="entry name" value="DUF357"/>
</dbReference>
<dbReference type="Proteomes" id="UP000600071">
    <property type="component" value="Unassembled WGS sequence"/>
</dbReference>
<dbReference type="SUPFAM" id="SSF158372">
    <property type="entry name" value="AF1782-like"/>
    <property type="match status" value="1"/>
</dbReference>
<dbReference type="InterPro" id="IPR050385">
    <property type="entry name" value="Archaeal_FAD_synthase"/>
</dbReference>
<accession>A0A833E8S5</accession>
<keyword evidence="3" id="KW-0175">Coiled coil</keyword>
<dbReference type="Pfam" id="PF01467">
    <property type="entry name" value="CTP_transf_like"/>
    <property type="match status" value="1"/>
</dbReference>
<evidence type="ECO:0000256" key="1">
    <source>
        <dbReference type="ARBA" id="ARBA00022679"/>
    </source>
</evidence>
<dbReference type="PANTHER" id="PTHR43793">
    <property type="entry name" value="FAD SYNTHASE"/>
    <property type="match status" value="1"/>
</dbReference>
<dbReference type="EMBL" id="DQVR01000010">
    <property type="protein sequence ID" value="HIQ23488.1"/>
    <property type="molecule type" value="Genomic_DNA"/>
</dbReference>
<evidence type="ECO:0000313" key="6">
    <source>
        <dbReference type="EMBL" id="HIQ23488.1"/>
    </source>
</evidence>
<gene>
    <name evidence="6" type="ORF">EYH50_00360</name>
</gene>
<organism evidence="6 7">
    <name type="scientific">Pyrodictium delaneyi</name>
    <dbReference type="NCBI Taxonomy" id="1273541"/>
    <lineage>
        <taxon>Archaea</taxon>
        <taxon>Thermoproteota</taxon>
        <taxon>Thermoprotei</taxon>
        <taxon>Desulfurococcales</taxon>
        <taxon>Pyrodictiaceae</taxon>
        <taxon>Pyrodictium</taxon>
    </lineage>
</organism>
<dbReference type="InterPro" id="IPR014729">
    <property type="entry name" value="Rossmann-like_a/b/a_fold"/>
</dbReference>
<feature type="domain" description="DUF357" evidence="5">
    <location>
        <begin position="16"/>
        <end position="83"/>
    </location>
</feature>
<dbReference type="Pfam" id="PF04010">
    <property type="entry name" value="DUF357"/>
    <property type="match status" value="1"/>
</dbReference>
<evidence type="ECO:0000256" key="3">
    <source>
        <dbReference type="SAM" id="Coils"/>
    </source>
</evidence>
<keyword evidence="1 6" id="KW-0808">Transferase</keyword>
<reference evidence="6" key="1">
    <citation type="journal article" date="2020" name="ISME J.">
        <title>Gammaproteobacteria mediating utilization of methyl-, sulfur- and petroleum organic compounds in deep ocean hydrothermal plumes.</title>
        <authorList>
            <person name="Zhou Z."/>
            <person name="Liu Y."/>
            <person name="Pan J."/>
            <person name="Cron B.R."/>
            <person name="Toner B.M."/>
            <person name="Anantharaman K."/>
            <person name="Breier J.A."/>
            <person name="Dick G.J."/>
            <person name="Li M."/>
        </authorList>
    </citation>
    <scope>NUCLEOTIDE SEQUENCE</scope>
    <source>
        <strain evidence="6">SZUA-1523</strain>
    </source>
</reference>
<evidence type="ECO:0000259" key="5">
    <source>
        <dbReference type="Pfam" id="PF04010"/>
    </source>
</evidence>
<proteinExistence type="predicted"/>
<dbReference type="AlphaFoldDB" id="A0A833E8S5"/>
<evidence type="ECO:0000313" key="7">
    <source>
        <dbReference type="Proteomes" id="UP000600071"/>
    </source>
</evidence>
<dbReference type="SUPFAM" id="SSF52374">
    <property type="entry name" value="Nucleotidylyl transferase"/>
    <property type="match status" value="1"/>
</dbReference>
<evidence type="ECO:0000259" key="4">
    <source>
        <dbReference type="Pfam" id="PF01467"/>
    </source>
</evidence>
<sequence length="243" mass="27634">MADLTAVPPEKRVEAYIVNVELALEKLEEAKASLDSRALRLVELARLYVSDARYYLERGDVFTALADIAYAEGLVDALRWLGLARLEWRPTSRLLERPKVLVAGTFDIIHPGHIELLRQAWLRGRAYVVVARDSSVRRFKNRDPIVPEEQRLAVVSAIRYVDKAVLGSEEDILEPIRAIRPDIILLGPDQWASEEWLGKQLEKEGLSPRIERLREKKNCNLCSTTRIACRAARIVELNNLCEG</sequence>